<organism evidence="2 3">
    <name type="scientific">Athelia psychrophila</name>
    <dbReference type="NCBI Taxonomy" id="1759441"/>
    <lineage>
        <taxon>Eukaryota</taxon>
        <taxon>Fungi</taxon>
        <taxon>Dikarya</taxon>
        <taxon>Basidiomycota</taxon>
        <taxon>Agaricomycotina</taxon>
        <taxon>Agaricomycetes</taxon>
        <taxon>Agaricomycetidae</taxon>
        <taxon>Atheliales</taxon>
        <taxon>Atheliaceae</taxon>
        <taxon>Athelia</taxon>
    </lineage>
</organism>
<dbReference type="STRING" id="436010.A0A167V2R4"/>
<evidence type="ECO:0000259" key="1">
    <source>
        <dbReference type="Pfam" id="PF25304"/>
    </source>
</evidence>
<accession>A0A167V2R4</accession>
<proteinExistence type="predicted"/>
<keyword evidence="3" id="KW-1185">Reference proteome</keyword>
<reference evidence="2 3" key="1">
    <citation type="journal article" date="2016" name="Mol. Biol. Evol.">
        <title>Comparative Genomics of Early-Diverging Mushroom-Forming Fungi Provides Insights into the Origins of Lignocellulose Decay Capabilities.</title>
        <authorList>
            <person name="Nagy L.G."/>
            <person name="Riley R."/>
            <person name="Tritt A."/>
            <person name="Adam C."/>
            <person name="Daum C."/>
            <person name="Floudas D."/>
            <person name="Sun H."/>
            <person name="Yadav J.S."/>
            <person name="Pangilinan J."/>
            <person name="Larsson K.H."/>
            <person name="Matsuura K."/>
            <person name="Barry K."/>
            <person name="Labutti K."/>
            <person name="Kuo R."/>
            <person name="Ohm R.A."/>
            <person name="Bhattacharya S.S."/>
            <person name="Shirouzu T."/>
            <person name="Yoshinaga Y."/>
            <person name="Martin F.M."/>
            <person name="Grigoriev I.V."/>
            <person name="Hibbett D.S."/>
        </authorList>
    </citation>
    <scope>NUCLEOTIDE SEQUENCE [LARGE SCALE GENOMIC DNA]</scope>
    <source>
        <strain evidence="2 3">CBS 109695</strain>
    </source>
</reference>
<gene>
    <name evidence="2" type="ORF">FIBSPDRAFT_1054586</name>
</gene>
<evidence type="ECO:0000313" key="2">
    <source>
        <dbReference type="EMBL" id="KZP04579.1"/>
    </source>
</evidence>
<dbReference type="InterPro" id="IPR057429">
    <property type="entry name" value="WH_eIF2D"/>
</dbReference>
<dbReference type="Proteomes" id="UP000076532">
    <property type="component" value="Unassembled WGS sequence"/>
</dbReference>
<evidence type="ECO:0000313" key="3">
    <source>
        <dbReference type="Proteomes" id="UP000076532"/>
    </source>
</evidence>
<dbReference type="OrthoDB" id="199771at2759"/>
<dbReference type="Pfam" id="PF25304">
    <property type="entry name" value="WHD_eIF2D"/>
    <property type="match status" value="1"/>
</dbReference>
<dbReference type="EMBL" id="KV417909">
    <property type="protein sequence ID" value="KZP04579.1"/>
    <property type="molecule type" value="Genomic_DNA"/>
</dbReference>
<feature type="domain" description="eIF2D winged helix" evidence="1">
    <location>
        <begin position="157"/>
        <end position="221"/>
    </location>
</feature>
<name>A0A167V2R4_9AGAM</name>
<dbReference type="AlphaFoldDB" id="A0A167V2R4"/>
<sequence>MEHPHSATLSDIQSMHIPNSYDRQFIHVLVGADLVIPDFLRLPGINAPLRADQLVAIPQYRAHAGVPLAVGQMVLSGGEAPAWGEREGWEGKKGCPGEGLPVGDGCRRGGVGVAKCPQGNGAAAGGRSMPMVGMGKGRKKWPMRWDSSRRCRLKVTTTLRAMLLYSIATNCLNAWPITATIFYTTHILPFQPAGPSEATTPIDIKNSLHKSPTTFLKAAEK</sequence>
<protein>
    <recommendedName>
        <fullName evidence="1">eIF2D winged helix domain-containing protein</fullName>
    </recommendedName>
</protein>